<dbReference type="Gene3D" id="3.60.15.10">
    <property type="entry name" value="Ribonuclease Z/Hydroxyacylglutathione hydrolase-like"/>
    <property type="match status" value="1"/>
</dbReference>
<evidence type="ECO:0000259" key="13">
    <source>
        <dbReference type="SMART" id="SM00849"/>
    </source>
</evidence>
<evidence type="ECO:0000256" key="5">
    <source>
        <dbReference type="ARBA" id="ARBA00022801"/>
    </source>
</evidence>
<keyword evidence="1 9" id="KW-0963">Cytoplasm</keyword>
<dbReference type="NCBIfam" id="TIGR00649">
    <property type="entry name" value="MG423"/>
    <property type="match status" value="1"/>
</dbReference>
<dbReference type="HAMAP" id="MF_01491">
    <property type="entry name" value="RNase_J_bact"/>
    <property type="match status" value="1"/>
</dbReference>
<keyword evidence="3 12" id="KW-0479">Metal-binding</keyword>
<comment type="cofactor">
    <cofactor evidence="12">
        <name>Zn(2+)</name>
        <dbReference type="ChEBI" id="CHEBI:29105"/>
    </cofactor>
    <text evidence="12">Binds 2 Zn(2+) ions per subunit. It is not clear if Zn(2+) or Mg(2+) is physiologically important.</text>
</comment>
<evidence type="ECO:0000256" key="11">
    <source>
        <dbReference type="PIRSR" id="PIRSR004803-2"/>
    </source>
</evidence>
<evidence type="ECO:0000256" key="10">
    <source>
        <dbReference type="PIRSR" id="PIRSR004803-1"/>
    </source>
</evidence>
<dbReference type="Gene3D" id="3.10.20.580">
    <property type="match status" value="1"/>
</dbReference>
<feature type="binding site" evidence="12">
    <location>
        <position position="78"/>
    </location>
    <ligand>
        <name>Zn(2+)</name>
        <dbReference type="ChEBI" id="CHEBI:29105"/>
        <label>2</label>
        <note>catalytic</note>
    </ligand>
</feature>
<evidence type="ECO:0000313" key="15">
    <source>
        <dbReference type="Proteomes" id="UP000177871"/>
    </source>
</evidence>
<reference evidence="14 15" key="1">
    <citation type="journal article" date="2016" name="Nat. Commun.">
        <title>Thousands of microbial genomes shed light on interconnected biogeochemical processes in an aquifer system.</title>
        <authorList>
            <person name="Anantharaman K."/>
            <person name="Brown C.T."/>
            <person name="Hug L.A."/>
            <person name="Sharon I."/>
            <person name="Castelle C.J."/>
            <person name="Probst A.J."/>
            <person name="Thomas B.C."/>
            <person name="Singh A."/>
            <person name="Wilkins M.J."/>
            <person name="Karaoz U."/>
            <person name="Brodie E.L."/>
            <person name="Williams K.H."/>
            <person name="Hubbard S.S."/>
            <person name="Banfield J.F."/>
        </authorList>
    </citation>
    <scope>NUCLEOTIDE SEQUENCE [LARGE SCALE GENOMIC DNA]</scope>
</reference>
<keyword evidence="4 9" id="KW-0255">Endonuclease</keyword>
<sequence length="553" mass="61177">MPGQRSGKLRIISLGGVDVTRNMHVYETERDIIIVDCGIAFPDENMPGIDLIIPDITYLRDRLSKIRAIFLTHGHEDHRGALPYVLPELPKIPIYGTRLTLGLAKIKCDDAGIKADFREVDYQRTISVGDFTVSFVHVTHSIPDAANLVIRTPAGIVYHGSDFKFDWTPVDGFPTEVQKIARVGSEGVILLLSDCVRVEKPGYTLSEQMIEQTFEQQIQKCSGKFIITTTSSNISRIQQAVNVAQRHNRKIAFAGRSIEQNAEAAVKLGYLTLPRQLIIKMEEVERYPANAVMVLATGSQGQDNSALARMANGEHKIRIREGDFVIFSQDPIPGSEGAVDALINTLIRVGADVYYSAILDDLHVSGHESADGLKLMLNLVKPKYVWPIGGELRQIKRYAKMARSMGYGDGQIIIPQEGQIFEIEGGKVRIAGRTEVKNVLIDGLGIGDVGNVVLRDRKTMSADGVVMVTVPVEKATGEVVGDIDIISRGFVYMKESDELIGEAKEVIRKALEDHPGPVTDFRFVKRHVSDKLEKFLFDATGRRPLILPVIVEI</sequence>
<evidence type="ECO:0000256" key="2">
    <source>
        <dbReference type="ARBA" id="ARBA00022722"/>
    </source>
</evidence>
<dbReference type="Pfam" id="PF07521">
    <property type="entry name" value="RMMBL"/>
    <property type="match status" value="1"/>
</dbReference>
<dbReference type="AlphaFoldDB" id="A0A1F6A5N7"/>
<dbReference type="InterPro" id="IPR036866">
    <property type="entry name" value="RibonucZ/Hydroxyglut_hydro"/>
</dbReference>
<feature type="binding site" evidence="12">
    <location>
        <position position="75"/>
    </location>
    <ligand>
        <name>Zn(2+)</name>
        <dbReference type="ChEBI" id="CHEBI:29105"/>
        <label>1</label>
        <note>catalytic</note>
    </ligand>
</feature>
<keyword evidence="12" id="KW-0106">Calcium</keyword>
<dbReference type="GO" id="GO:0004521">
    <property type="term" value="F:RNA endonuclease activity"/>
    <property type="evidence" value="ECO:0007669"/>
    <property type="project" value="UniProtKB-UniRule"/>
</dbReference>
<comment type="subunit">
    <text evidence="9">Homodimer, may be a subunit of the RNA degradosome.</text>
</comment>
<accession>A0A1F6A5N7</accession>
<keyword evidence="7 9" id="KW-0269">Exonuclease</keyword>
<comment type="subcellular location">
    <subcellularLocation>
        <location evidence="9">Cytoplasm</location>
    </subcellularLocation>
</comment>
<feature type="domain" description="Metallo-beta-lactamase" evidence="13">
    <location>
        <begin position="20"/>
        <end position="214"/>
    </location>
</feature>
<dbReference type="InterPro" id="IPR001279">
    <property type="entry name" value="Metallo-B-lactamas"/>
</dbReference>
<proteinExistence type="inferred from homology"/>
<evidence type="ECO:0000313" key="14">
    <source>
        <dbReference type="EMBL" id="OGG19782.1"/>
    </source>
</evidence>
<dbReference type="InterPro" id="IPR030854">
    <property type="entry name" value="RNase_J_bac"/>
</dbReference>
<evidence type="ECO:0000256" key="1">
    <source>
        <dbReference type="ARBA" id="ARBA00022490"/>
    </source>
</evidence>
<dbReference type="Pfam" id="PF17770">
    <property type="entry name" value="RNase_J_C"/>
    <property type="match status" value="1"/>
</dbReference>
<dbReference type="Gene3D" id="3.40.50.10710">
    <property type="entry name" value="Metallo-hydrolase/oxidoreductase"/>
    <property type="match status" value="1"/>
</dbReference>
<dbReference type="Proteomes" id="UP000177871">
    <property type="component" value="Unassembled WGS sequence"/>
</dbReference>
<dbReference type="CDD" id="cd07714">
    <property type="entry name" value="RNaseJ_MBL-fold"/>
    <property type="match status" value="1"/>
</dbReference>
<dbReference type="InterPro" id="IPR042173">
    <property type="entry name" value="RNase_J_2"/>
</dbReference>
<dbReference type="EMBL" id="MFJK01000003">
    <property type="protein sequence ID" value="OGG19782.1"/>
    <property type="molecule type" value="Genomic_DNA"/>
</dbReference>
<comment type="function">
    <text evidence="9">An RNase that has 5'-3' exonuclease and possibly endonuclease activity. Involved in maturation of rRNA and in some organisms also mRNA maturation and/or decay.</text>
</comment>
<dbReference type="GO" id="GO:0004534">
    <property type="term" value="F:5'-3' RNA exonuclease activity"/>
    <property type="evidence" value="ECO:0007669"/>
    <property type="project" value="UniProtKB-UniRule"/>
</dbReference>
<feature type="binding site" evidence="11">
    <location>
        <begin position="231"/>
        <end position="233"/>
    </location>
    <ligand>
        <name>substrate</name>
    </ligand>
</feature>
<feature type="binding site" evidence="12">
    <location>
        <position position="77"/>
    </location>
    <ligand>
        <name>Zn(2+)</name>
        <dbReference type="ChEBI" id="CHEBI:29105"/>
        <label>1</label>
        <note>catalytic</note>
    </ligand>
</feature>
<evidence type="ECO:0000256" key="12">
    <source>
        <dbReference type="PIRSR" id="PIRSR004803-3"/>
    </source>
</evidence>
<feature type="active site" description="Proton donor" evidence="10">
    <location>
        <position position="194"/>
    </location>
</feature>
<dbReference type="InterPro" id="IPR004613">
    <property type="entry name" value="RNase_J"/>
</dbReference>
<dbReference type="PANTHER" id="PTHR43694:SF1">
    <property type="entry name" value="RIBONUCLEASE J"/>
    <property type="match status" value="1"/>
</dbReference>
<dbReference type="GO" id="GO:0006364">
    <property type="term" value="P:rRNA processing"/>
    <property type="evidence" value="ECO:0007669"/>
    <property type="project" value="UniProtKB-UniRule"/>
</dbReference>
<feature type="binding site" evidence="12">
    <location>
        <position position="140"/>
    </location>
    <ligand>
        <name>Zn(2+)</name>
        <dbReference type="ChEBI" id="CHEBI:29105"/>
        <label>1</label>
        <note>catalytic</note>
    </ligand>
</feature>
<dbReference type="EC" id="3.1.-.-" evidence="9"/>
<keyword evidence="8 9" id="KW-0694">RNA-binding</keyword>
<evidence type="ECO:0000256" key="7">
    <source>
        <dbReference type="ARBA" id="ARBA00022839"/>
    </source>
</evidence>
<dbReference type="SMART" id="SM00849">
    <property type="entry name" value="Lactamase_B"/>
    <property type="match status" value="1"/>
</dbReference>
<dbReference type="SUPFAM" id="SSF56281">
    <property type="entry name" value="Metallo-hydrolase/oxidoreductase"/>
    <property type="match status" value="1"/>
</dbReference>
<evidence type="ECO:0000256" key="4">
    <source>
        <dbReference type="ARBA" id="ARBA00022759"/>
    </source>
</evidence>
<protein>
    <recommendedName>
        <fullName evidence="9">Ribonuclease J</fullName>
        <shortName evidence="9">RNase J</shortName>
        <ecNumber evidence="9">3.1.-.-</ecNumber>
    </recommendedName>
</protein>
<evidence type="ECO:0000256" key="3">
    <source>
        <dbReference type="ARBA" id="ARBA00022723"/>
    </source>
</evidence>
<dbReference type="GO" id="GO:0008270">
    <property type="term" value="F:zinc ion binding"/>
    <property type="evidence" value="ECO:0007669"/>
    <property type="project" value="InterPro"/>
</dbReference>
<dbReference type="PANTHER" id="PTHR43694">
    <property type="entry name" value="RIBONUCLEASE J"/>
    <property type="match status" value="1"/>
</dbReference>
<keyword evidence="2 9" id="KW-0540">Nuclease</keyword>
<keyword evidence="5 9" id="KW-0378">Hydrolase</keyword>
<feature type="binding site" evidence="12">
    <location>
        <position position="162"/>
    </location>
    <ligand>
        <name>Zn(2+)</name>
        <dbReference type="ChEBI" id="CHEBI:29105"/>
        <label>1</label>
        <note>catalytic</note>
    </ligand>
</feature>
<dbReference type="InterPro" id="IPR041636">
    <property type="entry name" value="RNase_J_C"/>
</dbReference>
<name>A0A1F6A5N7_9BACT</name>
<comment type="similarity">
    <text evidence="9">Belongs to the metallo-beta-lactamase superfamily. RNA-metabolizing metallo-beta-lactamase-like family. Bacterial RNase J subfamily.</text>
</comment>
<organism evidence="14 15">
    <name type="scientific">Candidatus Gottesmanbacteria bacterium RIFCSPHIGHO2_01_FULL_47_48</name>
    <dbReference type="NCBI Taxonomy" id="1798381"/>
    <lineage>
        <taxon>Bacteria</taxon>
        <taxon>Candidatus Gottesmaniibacteriota</taxon>
    </lineage>
</organism>
<dbReference type="InterPro" id="IPR055132">
    <property type="entry name" value="RNase_J_b_CASP"/>
</dbReference>
<gene>
    <name evidence="9" type="primary">rnj</name>
    <name evidence="14" type="ORF">A2721_01255</name>
</gene>
<dbReference type="GO" id="GO:0003723">
    <property type="term" value="F:RNA binding"/>
    <property type="evidence" value="ECO:0007669"/>
    <property type="project" value="UniProtKB-UniRule"/>
</dbReference>
<dbReference type="Pfam" id="PF22505">
    <property type="entry name" value="RNase_J_b_CASP"/>
    <property type="match status" value="1"/>
</dbReference>
<keyword evidence="9" id="KW-0698">rRNA processing</keyword>
<feature type="binding site" evidence="12">
    <location>
        <position position="50"/>
    </location>
    <ligand>
        <name>Ca(2+)</name>
        <dbReference type="ChEBI" id="CHEBI:29108"/>
    </ligand>
</feature>
<keyword evidence="6 12" id="KW-0862">Zinc</keyword>
<feature type="active site" description="Proton acceptor" evidence="10">
    <location>
        <position position="367"/>
    </location>
</feature>
<comment type="caution">
    <text evidence="14">The sequence shown here is derived from an EMBL/GenBank/DDBJ whole genome shotgun (WGS) entry which is preliminary data.</text>
</comment>
<feature type="binding site" evidence="12">
    <location>
        <position position="442"/>
    </location>
    <ligand>
        <name>Ca(2+)</name>
        <dbReference type="ChEBI" id="CHEBI:29108"/>
    </ligand>
</feature>
<feature type="binding site" evidence="9 11">
    <location>
        <begin position="363"/>
        <end position="367"/>
    </location>
    <ligand>
        <name>substrate</name>
    </ligand>
</feature>
<feature type="binding site" evidence="12">
    <location>
        <position position="73"/>
    </location>
    <ligand>
        <name>Zn(2+)</name>
        <dbReference type="ChEBI" id="CHEBI:29105"/>
        <label>1</label>
        <note>catalytic</note>
    </ligand>
</feature>
<comment type="cofactor">
    <cofactor evidence="12">
        <name>Ca(2+)</name>
        <dbReference type="ChEBI" id="CHEBI:29108"/>
    </cofactor>
    <text evidence="12">Binds 1 Ca(2+) cation per subunit. Seen in 1 crystal structure, it is not clear if it is physiologically important.</text>
</comment>
<feature type="binding site" evidence="12">
    <location>
        <position position="48"/>
    </location>
    <ligand>
        <name>Ca(2+)</name>
        <dbReference type="ChEBI" id="CHEBI:29108"/>
    </ligand>
</feature>
<evidence type="ECO:0000256" key="6">
    <source>
        <dbReference type="ARBA" id="ARBA00022833"/>
    </source>
</evidence>
<dbReference type="GO" id="GO:0005737">
    <property type="term" value="C:cytoplasm"/>
    <property type="evidence" value="ECO:0007669"/>
    <property type="project" value="UniProtKB-SubCell"/>
</dbReference>
<dbReference type="InterPro" id="IPR011108">
    <property type="entry name" value="RMMBL"/>
</dbReference>
<dbReference type="STRING" id="1798381.A2721_01255"/>
<evidence type="ECO:0000256" key="9">
    <source>
        <dbReference type="HAMAP-Rule" id="MF_01491"/>
    </source>
</evidence>
<dbReference type="PIRSF" id="PIRSF004803">
    <property type="entry name" value="RnjA"/>
    <property type="match status" value="1"/>
</dbReference>
<evidence type="ECO:0000256" key="8">
    <source>
        <dbReference type="ARBA" id="ARBA00022884"/>
    </source>
</evidence>
<dbReference type="Pfam" id="PF00753">
    <property type="entry name" value="Lactamase_B"/>
    <property type="match status" value="1"/>
</dbReference>